<dbReference type="PANTHER" id="PTHR42847">
    <property type="entry name" value="ALKANESULFONATE MONOOXYGENASE"/>
    <property type="match status" value="1"/>
</dbReference>
<keyword evidence="4" id="KW-0503">Monooxygenase</keyword>
<evidence type="ECO:0000313" key="7">
    <source>
        <dbReference type="Proteomes" id="UP000253868"/>
    </source>
</evidence>
<dbReference type="AlphaFoldDB" id="A0A345HYS4"/>
<proteinExistence type="predicted"/>
<feature type="domain" description="Luciferase-like" evidence="5">
    <location>
        <begin position="8"/>
        <end position="248"/>
    </location>
</feature>
<dbReference type="PANTHER" id="PTHR42847:SF4">
    <property type="entry name" value="ALKANESULFONATE MONOOXYGENASE-RELATED"/>
    <property type="match status" value="1"/>
</dbReference>
<dbReference type="Gene3D" id="3.20.20.30">
    <property type="entry name" value="Luciferase-like domain"/>
    <property type="match status" value="1"/>
</dbReference>
<keyword evidence="3" id="KW-0560">Oxidoreductase</keyword>
<dbReference type="SUPFAM" id="SSF51679">
    <property type="entry name" value="Bacterial luciferase-like"/>
    <property type="match status" value="1"/>
</dbReference>
<keyword evidence="1" id="KW-0285">Flavoprotein</keyword>
<dbReference type="Proteomes" id="UP000253868">
    <property type="component" value="Chromosome"/>
</dbReference>
<evidence type="ECO:0000256" key="4">
    <source>
        <dbReference type="ARBA" id="ARBA00023033"/>
    </source>
</evidence>
<keyword evidence="2" id="KW-0288">FMN</keyword>
<dbReference type="KEGG" id="spad:DVK44_33590"/>
<dbReference type="GO" id="GO:0046306">
    <property type="term" value="P:alkanesulfonate catabolic process"/>
    <property type="evidence" value="ECO:0007669"/>
    <property type="project" value="TreeGrafter"/>
</dbReference>
<gene>
    <name evidence="6" type="ORF">DVK44_33590</name>
</gene>
<dbReference type="InterPro" id="IPR011251">
    <property type="entry name" value="Luciferase-like_dom"/>
</dbReference>
<sequence length="311" mass="33808">MTTGTPLRFGLMTYEAAPWPELIARWRRFEDQGWDSLWAGDHLWSALDPEGRPVRGRFDAWMLAAGIASATSRVTVGTLVSAAPLRNPAMVAKQAMTLDHLSGGRAVAGIGAGGNPKDLAYAGVAPWPPADRGPLLDEYLTVVRGVLEQDRFDHDGPHFGVAGAVRAPGPVTGERPPLLVAAHVDATLAVAARHADVWSSYGSLFSQLRRGVKLDEKESLRLTGERAALLDAHAERAGRDPASIRKSFMAGFTEDAPWESVERFRDFVGRFTGIGITEFMFPFPLQGPHREGVFEEVVAEVLPRLRAGERP</sequence>
<dbReference type="InterPro" id="IPR036661">
    <property type="entry name" value="Luciferase-like_sf"/>
</dbReference>
<organism evidence="6 7">
    <name type="scientific">Streptomyces paludis</name>
    <dbReference type="NCBI Taxonomy" id="2282738"/>
    <lineage>
        <taxon>Bacteria</taxon>
        <taxon>Bacillati</taxon>
        <taxon>Actinomycetota</taxon>
        <taxon>Actinomycetes</taxon>
        <taxon>Kitasatosporales</taxon>
        <taxon>Streptomycetaceae</taxon>
        <taxon>Streptomyces</taxon>
    </lineage>
</organism>
<evidence type="ECO:0000256" key="3">
    <source>
        <dbReference type="ARBA" id="ARBA00023002"/>
    </source>
</evidence>
<dbReference type="InterPro" id="IPR050172">
    <property type="entry name" value="SsuD_RutA_monooxygenase"/>
</dbReference>
<dbReference type="Pfam" id="PF00296">
    <property type="entry name" value="Bac_luciferase"/>
    <property type="match status" value="1"/>
</dbReference>
<evidence type="ECO:0000313" key="6">
    <source>
        <dbReference type="EMBL" id="AXG81848.1"/>
    </source>
</evidence>
<reference evidence="7" key="1">
    <citation type="submission" date="2018-07" db="EMBL/GenBank/DDBJ databases">
        <authorList>
            <person name="Zhao J."/>
        </authorList>
    </citation>
    <scope>NUCLEOTIDE SEQUENCE [LARGE SCALE GENOMIC DNA]</scope>
    <source>
        <strain evidence="7">GSSD-12</strain>
    </source>
</reference>
<evidence type="ECO:0000259" key="5">
    <source>
        <dbReference type="Pfam" id="PF00296"/>
    </source>
</evidence>
<evidence type="ECO:0000256" key="2">
    <source>
        <dbReference type="ARBA" id="ARBA00022643"/>
    </source>
</evidence>
<name>A0A345HYS4_9ACTN</name>
<dbReference type="OrthoDB" id="143323at2"/>
<dbReference type="RefSeq" id="WP_114664389.1">
    <property type="nucleotide sequence ID" value="NZ_CP031194.1"/>
</dbReference>
<dbReference type="GO" id="GO:0008726">
    <property type="term" value="F:alkanesulfonate monooxygenase activity"/>
    <property type="evidence" value="ECO:0007669"/>
    <property type="project" value="TreeGrafter"/>
</dbReference>
<dbReference type="EMBL" id="CP031194">
    <property type="protein sequence ID" value="AXG81848.1"/>
    <property type="molecule type" value="Genomic_DNA"/>
</dbReference>
<accession>A0A345HYS4</accession>
<protein>
    <submittedName>
        <fullName evidence="6">LLM class flavin-dependent oxidoreductase</fullName>
    </submittedName>
</protein>
<keyword evidence="7" id="KW-1185">Reference proteome</keyword>
<evidence type="ECO:0000256" key="1">
    <source>
        <dbReference type="ARBA" id="ARBA00022630"/>
    </source>
</evidence>